<dbReference type="AlphaFoldDB" id="A0A956LZP4"/>
<comment type="caution">
    <text evidence="6">The sequence shown here is derived from an EMBL/GenBank/DDBJ whole genome shotgun (WGS) entry which is preliminary data.</text>
</comment>
<reference evidence="6" key="1">
    <citation type="submission" date="2020-04" db="EMBL/GenBank/DDBJ databases">
        <authorList>
            <person name="Zhang T."/>
        </authorList>
    </citation>
    <scope>NUCLEOTIDE SEQUENCE</scope>
    <source>
        <strain evidence="6">HKST-UBA01</strain>
    </source>
</reference>
<dbReference type="SUPFAM" id="SSF160246">
    <property type="entry name" value="EspE N-terminal domain-like"/>
    <property type="match status" value="2"/>
</dbReference>
<dbReference type="PANTHER" id="PTHR30258:SF3">
    <property type="entry name" value="SLL1921 PROTEIN"/>
    <property type="match status" value="1"/>
</dbReference>
<reference evidence="6" key="2">
    <citation type="journal article" date="2021" name="Microbiome">
        <title>Successional dynamics and alternative stable states in a saline activated sludge microbial community over 9 years.</title>
        <authorList>
            <person name="Wang Y."/>
            <person name="Ye J."/>
            <person name="Ju F."/>
            <person name="Liu L."/>
            <person name="Boyd J.A."/>
            <person name="Deng Y."/>
            <person name="Parks D.H."/>
            <person name="Jiang X."/>
            <person name="Yin X."/>
            <person name="Woodcroft B.J."/>
            <person name="Tyson G.W."/>
            <person name="Hugenholtz P."/>
            <person name="Polz M.F."/>
            <person name="Zhang T."/>
        </authorList>
    </citation>
    <scope>NUCLEOTIDE SEQUENCE</scope>
    <source>
        <strain evidence="6">HKST-UBA01</strain>
    </source>
</reference>
<dbReference type="Gene3D" id="3.30.300.160">
    <property type="entry name" value="Type II secretion system, protein E, N-terminal domain"/>
    <property type="match status" value="1"/>
</dbReference>
<evidence type="ECO:0000256" key="2">
    <source>
        <dbReference type="ARBA" id="ARBA00022741"/>
    </source>
</evidence>
<dbReference type="CDD" id="cd01129">
    <property type="entry name" value="PulE-GspE-like"/>
    <property type="match status" value="1"/>
</dbReference>
<dbReference type="InterPro" id="IPR037257">
    <property type="entry name" value="T2SS_E_N_sf"/>
</dbReference>
<name>A0A956LZP4_UNCEI</name>
<keyword evidence="2" id="KW-0547">Nucleotide-binding</keyword>
<protein>
    <submittedName>
        <fullName evidence="6">Flp pilus assembly complex ATPase component TadA</fullName>
    </submittedName>
</protein>
<feature type="region of interest" description="Disordered" evidence="4">
    <location>
        <begin position="225"/>
        <end position="255"/>
    </location>
</feature>
<organism evidence="6 7">
    <name type="scientific">Eiseniibacteriota bacterium</name>
    <dbReference type="NCBI Taxonomy" id="2212470"/>
    <lineage>
        <taxon>Bacteria</taxon>
        <taxon>Candidatus Eiseniibacteriota</taxon>
    </lineage>
</organism>
<gene>
    <name evidence="6" type="primary">tadA</name>
    <name evidence="6" type="ORF">KC729_12080</name>
</gene>
<dbReference type="GO" id="GO:0005886">
    <property type="term" value="C:plasma membrane"/>
    <property type="evidence" value="ECO:0007669"/>
    <property type="project" value="TreeGrafter"/>
</dbReference>
<evidence type="ECO:0000256" key="1">
    <source>
        <dbReference type="ARBA" id="ARBA00006611"/>
    </source>
</evidence>
<dbReference type="Gene3D" id="3.40.50.300">
    <property type="entry name" value="P-loop containing nucleotide triphosphate hydrolases"/>
    <property type="match status" value="1"/>
</dbReference>
<dbReference type="InterPro" id="IPR027417">
    <property type="entry name" value="P-loop_NTPase"/>
</dbReference>
<dbReference type="SMART" id="SM00382">
    <property type="entry name" value="AAA"/>
    <property type="match status" value="1"/>
</dbReference>
<dbReference type="Gene3D" id="3.30.450.90">
    <property type="match status" value="1"/>
</dbReference>
<keyword evidence="3" id="KW-0067">ATP-binding</keyword>
<evidence type="ECO:0000256" key="4">
    <source>
        <dbReference type="SAM" id="MobiDB-lite"/>
    </source>
</evidence>
<dbReference type="InterPro" id="IPR003593">
    <property type="entry name" value="AAA+_ATPase"/>
</dbReference>
<comment type="similarity">
    <text evidence="1">Belongs to the GSP E family.</text>
</comment>
<dbReference type="GO" id="GO:0016887">
    <property type="term" value="F:ATP hydrolysis activity"/>
    <property type="evidence" value="ECO:0007669"/>
    <property type="project" value="TreeGrafter"/>
</dbReference>
<evidence type="ECO:0000256" key="3">
    <source>
        <dbReference type="ARBA" id="ARBA00022840"/>
    </source>
</evidence>
<evidence type="ECO:0000313" key="6">
    <source>
        <dbReference type="EMBL" id="MCA9728416.1"/>
    </source>
</evidence>
<dbReference type="Pfam" id="PF05157">
    <property type="entry name" value="MshEN"/>
    <property type="match status" value="1"/>
</dbReference>
<evidence type="ECO:0000259" key="5">
    <source>
        <dbReference type="PROSITE" id="PS00662"/>
    </source>
</evidence>
<evidence type="ECO:0000313" key="7">
    <source>
        <dbReference type="Proteomes" id="UP000697710"/>
    </source>
</evidence>
<dbReference type="InterPro" id="IPR007831">
    <property type="entry name" value="T2SS_GspE_N"/>
</dbReference>
<dbReference type="Proteomes" id="UP000697710">
    <property type="component" value="Unassembled WGS sequence"/>
</dbReference>
<sequence>MAGKRLGDILLENGYLSADQLEMVIAEQQQRPGTPLGQICLDRGLLTQEQLQSILIAYDKRIPLGEMLVHGGVITDEQLEQARTEQKESGGLLGDVLLRKQHVDEDTLTRFLAQQHNYPMIDLEQVEAAPSLRSVLSSAYAAQNEIVPFRLEGRDLSVALADPNRARCIYDVASMTRLRVHAYLASRSAVVRFYERLYGQANAPDGGDTGDDTWDMLPAADIAGDLEAAKTSRPTAARRERPYLPSMKSKKSAEPVDTSALWSDVVSDDAPDKEPEDFLQDDEGIEVLETDVAETRDLGHSSKDSPVVETIVQTIISRALALGASDIHLEKTVNGAALRLRVDGVLHRYRLGQLDDSFHNSYRSVVARLKVMCEMDITEKRRPQDASFRMLIRRDGKLSNVDFRVSTVPSRFGEGMVIRVLDHKKAPKSLEALGLSPGICDQFKSLIKRPTGIILVTGPTGSGKSTTLYAAVRTLYDPKIKILTAEDPIEYTHPGICQTEVNTAIGNTFAHFLRSFLRQDPDVIMVGEIRDGETAEMALRAAQTGHLLLSTLHTINATGAVQRLEHIGMEPNSIASTLNGVLAQRLIRKNCSRCVDVIDPPLEIAKEWFREIPDIQWRAGKGCSACNHTGFSGRAAVNELWIPSAQEGILINKQVDPDELRQAALTHTLSLAEDALLKVFLGLSTLEEALRVVPFEDVARLREHGPDRVLAEWQRVEARKAA</sequence>
<dbReference type="InterPro" id="IPR001482">
    <property type="entry name" value="T2SS/T4SS_dom"/>
</dbReference>
<dbReference type="PANTHER" id="PTHR30258">
    <property type="entry name" value="TYPE II SECRETION SYSTEM PROTEIN GSPE-RELATED"/>
    <property type="match status" value="1"/>
</dbReference>
<dbReference type="SUPFAM" id="SSF52540">
    <property type="entry name" value="P-loop containing nucleoside triphosphate hydrolases"/>
    <property type="match status" value="1"/>
</dbReference>
<proteinExistence type="inferred from homology"/>
<feature type="domain" description="Bacterial type II secretion system protein E" evidence="5">
    <location>
        <begin position="517"/>
        <end position="531"/>
    </location>
</feature>
<accession>A0A956LZP4</accession>
<dbReference type="GO" id="GO:0005524">
    <property type="term" value="F:ATP binding"/>
    <property type="evidence" value="ECO:0007669"/>
    <property type="project" value="UniProtKB-KW"/>
</dbReference>
<dbReference type="Pfam" id="PF00437">
    <property type="entry name" value="T2SSE"/>
    <property type="match status" value="1"/>
</dbReference>
<dbReference type="PROSITE" id="PS00662">
    <property type="entry name" value="T2SP_E"/>
    <property type="match status" value="1"/>
</dbReference>
<dbReference type="EMBL" id="JAGQHR010000377">
    <property type="protein sequence ID" value="MCA9728416.1"/>
    <property type="molecule type" value="Genomic_DNA"/>
</dbReference>